<dbReference type="Proteomes" id="UP001062846">
    <property type="component" value="Chromosome 7"/>
</dbReference>
<gene>
    <name evidence="1" type="ORF">RHMOL_Rhmol07G0210300</name>
</gene>
<evidence type="ECO:0000313" key="1">
    <source>
        <dbReference type="EMBL" id="KAI8547628.1"/>
    </source>
</evidence>
<name>A0ACC0N535_RHOML</name>
<protein>
    <submittedName>
        <fullName evidence="1">Uncharacterized protein</fullName>
    </submittedName>
</protein>
<dbReference type="EMBL" id="CM046394">
    <property type="protein sequence ID" value="KAI8547628.1"/>
    <property type="molecule type" value="Genomic_DNA"/>
</dbReference>
<reference evidence="1" key="1">
    <citation type="submission" date="2022-02" db="EMBL/GenBank/DDBJ databases">
        <title>Plant Genome Project.</title>
        <authorList>
            <person name="Zhang R.-G."/>
        </authorList>
    </citation>
    <scope>NUCLEOTIDE SEQUENCE</scope>
    <source>
        <strain evidence="1">AT1</strain>
    </source>
</reference>
<organism evidence="1 2">
    <name type="scientific">Rhododendron molle</name>
    <name type="common">Chinese azalea</name>
    <name type="synonym">Azalea mollis</name>
    <dbReference type="NCBI Taxonomy" id="49168"/>
    <lineage>
        <taxon>Eukaryota</taxon>
        <taxon>Viridiplantae</taxon>
        <taxon>Streptophyta</taxon>
        <taxon>Embryophyta</taxon>
        <taxon>Tracheophyta</taxon>
        <taxon>Spermatophyta</taxon>
        <taxon>Magnoliopsida</taxon>
        <taxon>eudicotyledons</taxon>
        <taxon>Gunneridae</taxon>
        <taxon>Pentapetalae</taxon>
        <taxon>asterids</taxon>
        <taxon>Ericales</taxon>
        <taxon>Ericaceae</taxon>
        <taxon>Ericoideae</taxon>
        <taxon>Rhodoreae</taxon>
        <taxon>Rhododendron</taxon>
    </lineage>
</organism>
<keyword evidence="2" id="KW-1185">Reference proteome</keyword>
<sequence length="102" mass="11111">MSSFPIHGAETYLAQSDHGVDRAVSLPQFSQRWVGRCLISCVLKVDVDELESVAKDWAVEAMPTFIFIKEGKLVDKVVGAQKEALQIAVAEHDTLVAIIATA</sequence>
<accession>A0ACC0N535</accession>
<evidence type="ECO:0000313" key="2">
    <source>
        <dbReference type="Proteomes" id="UP001062846"/>
    </source>
</evidence>
<comment type="caution">
    <text evidence="1">The sequence shown here is derived from an EMBL/GenBank/DDBJ whole genome shotgun (WGS) entry which is preliminary data.</text>
</comment>
<proteinExistence type="predicted"/>